<evidence type="ECO:0000256" key="7">
    <source>
        <dbReference type="ARBA" id="ARBA00022692"/>
    </source>
</evidence>
<dbReference type="CDD" id="cd17546">
    <property type="entry name" value="REC_hyHK_CKI1_RcsC-like"/>
    <property type="match status" value="2"/>
</dbReference>
<dbReference type="SUPFAM" id="SSF52172">
    <property type="entry name" value="CheY-like"/>
    <property type="match status" value="2"/>
</dbReference>
<dbReference type="InterPro" id="IPR000014">
    <property type="entry name" value="PAS"/>
</dbReference>
<evidence type="ECO:0000259" key="23">
    <source>
        <dbReference type="PROSITE" id="PS50112"/>
    </source>
</evidence>
<feature type="transmembrane region" description="Helical" evidence="20">
    <location>
        <begin position="26"/>
        <end position="45"/>
    </location>
</feature>
<dbReference type="EC" id="2.7.13.3" evidence="3"/>
<evidence type="ECO:0000256" key="14">
    <source>
        <dbReference type="ARBA" id="ARBA00064003"/>
    </source>
</evidence>
<feature type="domain" description="PAS" evidence="23">
    <location>
        <begin position="446"/>
        <end position="494"/>
    </location>
</feature>
<dbReference type="PANTHER" id="PTHR45339">
    <property type="entry name" value="HYBRID SIGNAL TRANSDUCTION HISTIDINE KINASE J"/>
    <property type="match status" value="1"/>
</dbReference>
<evidence type="ECO:0000256" key="15">
    <source>
        <dbReference type="ARBA" id="ARBA00068150"/>
    </source>
</evidence>
<dbReference type="SMART" id="SM00388">
    <property type="entry name" value="HisKA"/>
    <property type="match status" value="1"/>
</dbReference>
<feature type="coiled-coil region" evidence="18">
    <location>
        <begin position="688"/>
        <end position="715"/>
    </location>
</feature>
<dbReference type="EMBL" id="PRLP01000148">
    <property type="protein sequence ID" value="PPC74449.1"/>
    <property type="molecule type" value="Genomic_DNA"/>
</dbReference>
<dbReference type="InterPro" id="IPR035965">
    <property type="entry name" value="PAS-like_dom_sf"/>
</dbReference>
<feature type="modified residue" description="4-aspartylphosphate" evidence="17">
    <location>
        <position position="1150"/>
    </location>
</feature>
<dbReference type="SUPFAM" id="SSF55785">
    <property type="entry name" value="PYP-like sensor domain (PAS domain)"/>
    <property type="match status" value="2"/>
</dbReference>
<dbReference type="SMART" id="SM00091">
    <property type="entry name" value="PAS"/>
    <property type="match status" value="2"/>
</dbReference>
<evidence type="ECO:0000256" key="12">
    <source>
        <dbReference type="ARBA" id="ARBA00023012"/>
    </source>
</evidence>
<evidence type="ECO:0000256" key="19">
    <source>
        <dbReference type="SAM" id="MobiDB-lite"/>
    </source>
</evidence>
<dbReference type="Gene3D" id="1.10.287.130">
    <property type="match status" value="1"/>
</dbReference>
<evidence type="ECO:0000256" key="6">
    <source>
        <dbReference type="ARBA" id="ARBA00022679"/>
    </source>
</evidence>
<dbReference type="InterPro" id="IPR008207">
    <property type="entry name" value="Sig_transdc_His_kin_Hpt_dom"/>
</dbReference>
<dbReference type="Gene3D" id="6.10.340.10">
    <property type="match status" value="1"/>
</dbReference>
<dbReference type="GO" id="GO:0000155">
    <property type="term" value="F:phosphorelay sensor kinase activity"/>
    <property type="evidence" value="ECO:0007669"/>
    <property type="project" value="InterPro"/>
</dbReference>
<name>A0A2S5KIW1_9PROT</name>
<evidence type="ECO:0000256" key="17">
    <source>
        <dbReference type="PROSITE-ProRule" id="PRU00169"/>
    </source>
</evidence>
<feature type="domain" description="HPt" evidence="26">
    <location>
        <begin position="1268"/>
        <end position="1364"/>
    </location>
</feature>
<dbReference type="Pfam" id="PF00989">
    <property type="entry name" value="PAS"/>
    <property type="match status" value="1"/>
</dbReference>
<dbReference type="Gene3D" id="3.40.50.2300">
    <property type="match status" value="2"/>
</dbReference>
<keyword evidence="9" id="KW-0418">Kinase</keyword>
<feature type="compositionally biased region" description="Polar residues" evidence="19">
    <location>
        <begin position="1232"/>
        <end position="1241"/>
    </location>
</feature>
<dbReference type="PROSITE" id="PS50885">
    <property type="entry name" value="HAMP"/>
    <property type="match status" value="1"/>
</dbReference>
<dbReference type="InterPro" id="IPR013767">
    <property type="entry name" value="PAS_fold"/>
</dbReference>
<comment type="catalytic activity">
    <reaction evidence="1">
        <text>ATP + protein L-histidine = ADP + protein N-phospho-L-histidine.</text>
        <dbReference type="EC" id="2.7.13.3"/>
    </reaction>
</comment>
<dbReference type="PRINTS" id="PR00344">
    <property type="entry name" value="BCTRLSENSOR"/>
</dbReference>
<feature type="coiled-coil region" evidence="18">
    <location>
        <begin position="415"/>
        <end position="442"/>
    </location>
</feature>
<feature type="domain" description="Response regulatory" evidence="22">
    <location>
        <begin position="958"/>
        <end position="1073"/>
    </location>
</feature>
<dbReference type="FunFam" id="3.30.565.10:FF:000010">
    <property type="entry name" value="Sensor histidine kinase RcsC"/>
    <property type="match status" value="1"/>
</dbReference>
<keyword evidence="5 17" id="KW-0597">Phosphoprotein</keyword>
<dbReference type="InterPro" id="IPR036641">
    <property type="entry name" value="HPT_dom_sf"/>
</dbReference>
<reference evidence="27 28" key="1">
    <citation type="submission" date="2018-02" db="EMBL/GenBank/DDBJ databases">
        <title>novel marine gammaproteobacteria from coastal saline agro ecosystem.</title>
        <authorList>
            <person name="Krishnan R."/>
            <person name="Ramesh Kumar N."/>
        </authorList>
    </citation>
    <scope>NUCLEOTIDE SEQUENCE [LARGE SCALE GENOMIC DNA]</scope>
    <source>
        <strain evidence="27 28">228</strain>
    </source>
</reference>
<dbReference type="Pfam" id="PF00512">
    <property type="entry name" value="HisKA"/>
    <property type="match status" value="1"/>
</dbReference>
<evidence type="ECO:0000259" key="25">
    <source>
        <dbReference type="PROSITE" id="PS50885"/>
    </source>
</evidence>
<dbReference type="PROSITE" id="PS50894">
    <property type="entry name" value="HPT"/>
    <property type="match status" value="1"/>
</dbReference>
<evidence type="ECO:0000313" key="28">
    <source>
        <dbReference type="Proteomes" id="UP000238196"/>
    </source>
</evidence>
<dbReference type="InterPro" id="IPR036097">
    <property type="entry name" value="HisK_dim/P_sf"/>
</dbReference>
<dbReference type="CDD" id="cd16922">
    <property type="entry name" value="HATPase_EvgS-ArcB-TorS-like"/>
    <property type="match status" value="1"/>
</dbReference>
<sequence length="1446" mass="160578">MQPGDQTQQPLAAQGEGAHHSIRSSMTWVMVTLITLIVLLFFLFFQQLIINPTLRNITQLQLDKVNTRVGRQVDSLLDEIQSQQGMVRSWLQADLLRPFTLEDSSQWLYPLMREYPYISAISFYSSTGKFFVAAPVAHQQWQNQSGYWNTAEATTWRKVWDERRGDVSNQPAGESVPLAGAAWLHTLQETLKPGPEQGFSWSVPYLDPRNDQPVIDLTSTLNLSNGERMLVRFNVRLDLLIRSLDSTYVSYNGRSTVLVGTSNGQIAAGTLDKDPINRYLIQHAQAVPAAFFQQGLRFSRQGQAEVHFDNGGHWTGLVSRFRRGELIFLGIALAPDDDFVPDFSQRYMYSLGLLLLCLLAAALAIGFYARRLSKPLTALARLSLQFAEGQFADQPINGNRIRELEQLLSATRTMGTQLERSARHLRATNAELEERVERRTRELSGQLQFLQLLLDTLPYPVFVKDSEGRYVLCNRAFEQFNALQREDIIGKTLMDVGYLPEQDNLDTHNSDMALIHSQGEYQGEGQRVCGDGISRYCLFWGRGFRQEDGRSGMIGIIVDLSQQKEAEEQLRVIFDASADALWLLEGPQLLEGSPATRSLLRLPADTVLAGMRPWQEPFSPQRQADGRLSVELIGEYMEQALHSDYPVRFEWLFRCSDNSLLPAQVALRRVVLRGRPGVMAVVHDMSEFKQLEIMLRRAKQAADEANRMKSDFLANMSHEIRTPMNAIIGLAHLALLTELNPRQHDYLQKIHGSAQSLLGILNDILDFSKIEAGKLHLEQVPFDLNDIIQQVRVLIGGSVTAKGLTLQFQQDSDVPVGLLGDPLRLQQVLLNLMSNAVKFTHEGEISLHIQRCADQRLQAGEVRLGFAVRDSGIGLTAEQQTKLFEAFTQADTTTTRRYGGTGLGLSICQRLVRMMGGQVEVQSEAGVGSTFSFSVVLREADIQSLPRPTLPVELKGAEVLVVDDHLSVRYVLAQYLEAMGFRVTQASCGEEALACCADRHYALVLLDWNMPDMDGCATLELIRHLPGPPPAVIMVSAYSDQEVKDQATALQAADYLVKPVSQSQLADAIIKLFGSGRVDGIPEQAMVSEALEGGQPLAGRKVLVAEDNQINQQIISELLHHAGIDVVLVGDGQQALAALEKDDFDALLMDVQMPVMDGLTATRQLRQQARWTSLPVIAMTANVMSRDRQRCLDAGMNDHIGKPINVAELFRTLTQWLPTPARDGDREVDSAANVTGQTTSAEPALPLSSPDIATVLDSESAIAYMGGDRALYLRVLQRVAESHKQTCDDLKHAYQQQDWSQLGLLLHTLKGLSGTIGAGALAELSQRLEQQVSKQQRWSATEQQALLDEMQQVLTAIEALLGDEDEGVSSVEVMPIEAVTGAPSAGQLSALRRLLEEDDAQAAQMARELYQQYGQLAQLQRIAVLAGSYRFEEALQLLVLMDQGES</sequence>
<feature type="region of interest" description="Disordered" evidence="19">
    <location>
        <begin position="1220"/>
        <end position="1246"/>
    </location>
</feature>
<evidence type="ECO:0000256" key="20">
    <source>
        <dbReference type="SAM" id="Phobius"/>
    </source>
</evidence>
<dbReference type="InterPro" id="IPR036890">
    <property type="entry name" value="HATPase_C_sf"/>
</dbReference>
<evidence type="ECO:0000256" key="10">
    <source>
        <dbReference type="ARBA" id="ARBA00022840"/>
    </source>
</evidence>
<evidence type="ECO:0000256" key="13">
    <source>
        <dbReference type="ARBA" id="ARBA00023136"/>
    </source>
</evidence>
<dbReference type="SUPFAM" id="SSF55874">
    <property type="entry name" value="ATPase domain of HSP90 chaperone/DNA topoisomerase II/histidine kinase"/>
    <property type="match status" value="1"/>
</dbReference>
<keyword evidence="8" id="KW-0547">Nucleotide-binding</keyword>
<organism evidence="27 28">
    <name type="scientific">Proteobacteria bacterium 228</name>
    <dbReference type="NCBI Taxonomy" id="2083153"/>
    <lineage>
        <taxon>Bacteria</taxon>
        <taxon>Pseudomonadati</taxon>
        <taxon>Pseudomonadota</taxon>
    </lineage>
</organism>
<keyword evidence="12" id="KW-0902">Two-component regulatory system</keyword>
<evidence type="ECO:0000313" key="27">
    <source>
        <dbReference type="EMBL" id="PPC74449.1"/>
    </source>
</evidence>
<dbReference type="GO" id="GO:0006355">
    <property type="term" value="P:regulation of DNA-templated transcription"/>
    <property type="evidence" value="ECO:0007669"/>
    <property type="project" value="InterPro"/>
</dbReference>
<dbReference type="InterPro" id="IPR003660">
    <property type="entry name" value="HAMP_dom"/>
</dbReference>
<accession>A0A2S5KIW1</accession>
<comment type="subunit">
    <text evidence="14">At low DSF concentrations, interacts with RpfF.</text>
</comment>
<dbReference type="PROSITE" id="PS50112">
    <property type="entry name" value="PAS"/>
    <property type="match status" value="1"/>
</dbReference>
<keyword evidence="10" id="KW-0067">ATP-binding</keyword>
<dbReference type="InterPro" id="IPR003661">
    <property type="entry name" value="HisK_dim/P_dom"/>
</dbReference>
<feature type="domain" description="Response regulatory" evidence="22">
    <location>
        <begin position="1101"/>
        <end position="1217"/>
    </location>
</feature>
<dbReference type="FunFam" id="1.10.287.130:FF:000002">
    <property type="entry name" value="Two-component osmosensing histidine kinase"/>
    <property type="match status" value="1"/>
</dbReference>
<dbReference type="CDD" id="cd00130">
    <property type="entry name" value="PAS"/>
    <property type="match status" value="1"/>
</dbReference>
<dbReference type="InterPro" id="IPR000700">
    <property type="entry name" value="PAS-assoc_C"/>
</dbReference>
<dbReference type="Pfam" id="PF01627">
    <property type="entry name" value="Hpt"/>
    <property type="match status" value="1"/>
</dbReference>
<feature type="modified residue" description="4-aspartylphosphate" evidence="17">
    <location>
        <position position="1007"/>
    </location>
</feature>
<dbReference type="PROSITE" id="PS50113">
    <property type="entry name" value="PAC"/>
    <property type="match status" value="1"/>
</dbReference>
<dbReference type="CDD" id="cd00088">
    <property type="entry name" value="HPT"/>
    <property type="match status" value="1"/>
</dbReference>
<feature type="modified residue" description="Phosphohistidine" evidence="16">
    <location>
        <position position="1307"/>
    </location>
</feature>
<evidence type="ECO:0000259" key="22">
    <source>
        <dbReference type="PROSITE" id="PS50110"/>
    </source>
</evidence>
<proteinExistence type="predicted"/>
<dbReference type="PROSITE" id="PS50109">
    <property type="entry name" value="HIS_KIN"/>
    <property type="match status" value="1"/>
</dbReference>
<dbReference type="SUPFAM" id="SSF47384">
    <property type="entry name" value="Homodimeric domain of signal transducing histidine kinase"/>
    <property type="match status" value="1"/>
</dbReference>
<dbReference type="GO" id="GO:0005886">
    <property type="term" value="C:plasma membrane"/>
    <property type="evidence" value="ECO:0007669"/>
    <property type="project" value="UniProtKB-SubCell"/>
</dbReference>
<dbReference type="Proteomes" id="UP000238196">
    <property type="component" value="Unassembled WGS sequence"/>
</dbReference>
<evidence type="ECO:0000256" key="2">
    <source>
        <dbReference type="ARBA" id="ARBA00004651"/>
    </source>
</evidence>
<keyword evidence="11 20" id="KW-1133">Transmembrane helix</keyword>
<comment type="caution">
    <text evidence="27">The sequence shown here is derived from an EMBL/GenBank/DDBJ whole genome shotgun (WGS) entry which is preliminary data.</text>
</comment>
<dbReference type="CDD" id="cd00082">
    <property type="entry name" value="HisKA"/>
    <property type="match status" value="1"/>
</dbReference>
<dbReference type="Pfam" id="PF02518">
    <property type="entry name" value="HATPase_c"/>
    <property type="match status" value="1"/>
</dbReference>
<dbReference type="SMART" id="SM00387">
    <property type="entry name" value="HATPase_c"/>
    <property type="match status" value="1"/>
</dbReference>
<dbReference type="InterPro" id="IPR003594">
    <property type="entry name" value="HATPase_dom"/>
</dbReference>
<protein>
    <recommendedName>
        <fullName evidence="15">Sensory/regulatory protein RpfC</fullName>
        <ecNumber evidence="3">2.7.13.3</ecNumber>
    </recommendedName>
</protein>
<feature type="domain" description="PAC" evidence="24">
    <location>
        <begin position="521"/>
        <end position="572"/>
    </location>
</feature>
<gene>
    <name evidence="27" type="ORF">C4K68_26310</name>
</gene>
<dbReference type="NCBIfam" id="TIGR00229">
    <property type="entry name" value="sensory_box"/>
    <property type="match status" value="1"/>
</dbReference>
<dbReference type="OrthoDB" id="5287897at2"/>
<dbReference type="InterPro" id="IPR001789">
    <property type="entry name" value="Sig_transdc_resp-reg_receiver"/>
</dbReference>
<comment type="subcellular location">
    <subcellularLocation>
        <location evidence="2">Cell membrane</location>
        <topology evidence="2">Multi-pass membrane protein</topology>
    </subcellularLocation>
</comment>
<feature type="transmembrane region" description="Helical" evidence="20">
    <location>
        <begin position="347"/>
        <end position="369"/>
    </location>
</feature>
<dbReference type="InterPro" id="IPR005467">
    <property type="entry name" value="His_kinase_dom"/>
</dbReference>
<evidence type="ECO:0000256" key="4">
    <source>
        <dbReference type="ARBA" id="ARBA00022475"/>
    </source>
</evidence>
<evidence type="ECO:0000259" key="26">
    <source>
        <dbReference type="PROSITE" id="PS50894"/>
    </source>
</evidence>
<dbReference type="PANTHER" id="PTHR45339:SF1">
    <property type="entry name" value="HYBRID SIGNAL TRANSDUCTION HISTIDINE KINASE J"/>
    <property type="match status" value="1"/>
</dbReference>
<evidence type="ECO:0000259" key="24">
    <source>
        <dbReference type="PROSITE" id="PS50113"/>
    </source>
</evidence>
<keyword evidence="4" id="KW-1003">Cell membrane</keyword>
<evidence type="ECO:0000256" key="18">
    <source>
        <dbReference type="SAM" id="Coils"/>
    </source>
</evidence>
<feature type="domain" description="HAMP" evidence="25">
    <location>
        <begin position="370"/>
        <end position="423"/>
    </location>
</feature>
<evidence type="ECO:0000256" key="9">
    <source>
        <dbReference type="ARBA" id="ARBA00022777"/>
    </source>
</evidence>
<evidence type="ECO:0000256" key="1">
    <source>
        <dbReference type="ARBA" id="ARBA00000085"/>
    </source>
</evidence>
<evidence type="ECO:0000256" key="16">
    <source>
        <dbReference type="PROSITE-ProRule" id="PRU00110"/>
    </source>
</evidence>
<dbReference type="GO" id="GO:0005524">
    <property type="term" value="F:ATP binding"/>
    <property type="evidence" value="ECO:0007669"/>
    <property type="project" value="UniProtKB-KW"/>
</dbReference>
<keyword evidence="18" id="KW-0175">Coiled coil</keyword>
<evidence type="ECO:0000259" key="21">
    <source>
        <dbReference type="PROSITE" id="PS50109"/>
    </source>
</evidence>
<dbReference type="Pfam" id="PF00072">
    <property type="entry name" value="Response_reg"/>
    <property type="match status" value="2"/>
</dbReference>
<evidence type="ECO:0000256" key="11">
    <source>
        <dbReference type="ARBA" id="ARBA00022989"/>
    </source>
</evidence>
<dbReference type="SUPFAM" id="SSF47226">
    <property type="entry name" value="Histidine-containing phosphotransfer domain, HPT domain"/>
    <property type="match status" value="1"/>
</dbReference>
<evidence type="ECO:0000256" key="8">
    <source>
        <dbReference type="ARBA" id="ARBA00022741"/>
    </source>
</evidence>
<dbReference type="Gene3D" id="3.30.450.20">
    <property type="entry name" value="PAS domain"/>
    <property type="match status" value="2"/>
</dbReference>
<feature type="domain" description="Histidine kinase" evidence="21">
    <location>
        <begin position="715"/>
        <end position="939"/>
    </location>
</feature>
<dbReference type="InterPro" id="IPR004358">
    <property type="entry name" value="Sig_transdc_His_kin-like_C"/>
</dbReference>
<keyword evidence="13 20" id="KW-0472">Membrane</keyword>
<keyword evidence="7 20" id="KW-0812">Transmembrane</keyword>
<keyword evidence="6" id="KW-0808">Transferase</keyword>
<evidence type="ECO:0000256" key="5">
    <source>
        <dbReference type="ARBA" id="ARBA00022553"/>
    </source>
</evidence>
<dbReference type="Gene3D" id="3.30.565.10">
    <property type="entry name" value="Histidine kinase-like ATPase, C-terminal domain"/>
    <property type="match status" value="1"/>
</dbReference>
<dbReference type="PROSITE" id="PS50110">
    <property type="entry name" value="RESPONSE_REGULATORY"/>
    <property type="match status" value="2"/>
</dbReference>
<evidence type="ECO:0000256" key="3">
    <source>
        <dbReference type="ARBA" id="ARBA00012438"/>
    </source>
</evidence>
<dbReference type="InterPro" id="IPR011006">
    <property type="entry name" value="CheY-like_superfamily"/>
</dbReference>
<dbReference type="Gene3D" id="1.20.120.160">
    <property type="entry name" value="HPT domain"/>
    <property type="match status" value="1"/>
</dbReference>
<dbReference type="SMART" id="SM00448">
    <property type="entry name" value="REC"/>
    <property type="match status" value="2"/>
</dbReference>